<dbReference type="PROSITE" id="PS51000">
    <property type="entry name" value="HTH_DEOR_2"/>
    <property type="match status" value="1"/>
</dbReference>
<evidence type="ECO:0000313" key="6">
    <source>
        <dbReference type="EMBL" id="NYZ67086.1"/>
    </source>
</evidence>
<name>A0A853IHM9_9GAMM</name>
<dbReference type="GO" id="GO:0003700">
    <property type="term" value="F:DNA-binding transcription factor activity"/>
    <property type="evidence" value="ECO:0007669"/>
    <property type="project" value="InterPro"/>
</dbReference>
<dbReference type="SMART" id="SM01134">
    <property type="entry name" value="DeoRC"/>
    <property type="match status" value="1"/>
</dbReference>
<dbReference type="Gene3D" id="1.10.10.10">
    <property type="entry name" value="Winged helix-like DNA-binding domain superfamily/Winged helix DNA-binding domain"/>
    <property type="match status" value="1"/>
</dbReference>
<dbReference type="EMBL" id="JACCKB010000021">
    <property type="protein sequence ID" value="NYZ67086.1"/>
    <property type="molecule type" value="Genomic_DNA"/>
</dbReference>
<evidence type="ECO:0000313" key="7">
    <source>
        <dbReference type="Proteomes" id="UP000569732"/>
    </source>
</evidence>
<dbReference type="InterPro" id="IPR037171">
    <property type="entry name" value="NagB/RpiA_transferase-like"/>
</dbReference>
<organism evidence="6 7">
    <name type="scientific">Spartinivicinus marinus</name>
    <dbReference type="NCBI Taxonomy" id="2994442"/>
    <lineage>
        <taxon>Bacteria</taxon>
        <taxon>Pseudomonadati</taxon>
        <taxon>Pseudomonadota</taxon>
        <taxon>Gammaproteobacteria</taxon>
        <taxon>Oceanospirillales</taxon>
        <taxon>Zooshikellaceae</taxon>
        <taxon>Spartinivicinus</taxon>
    </lineage>
</organism>
<dbReference type="PRINTS" id="PR00037">
    <property type="entry name" value="HTHLACR"/>
</dbReference>
<proteinExistence type="predicted"/>
<keyword evidence="4" id="KW-0804">Transcription</keyword>
<dbReference type="InterPro" id="IPR014036">
    <property type="entry name" value="DeoR-like_C"/>
</dbReference>
<dbReference type="PROSITE" id="PS00894">
    <property type="entry name" value="HTH_DEOR_1"/>
    <property type="match status" value="1"/>
</dbReference>
<dbReference type="InterPro" id="IPR001034">
    <property type="entry name" value="DeoR_HTH"/>
</dbReference>
<comment type="caution">
    <text evidence="6">The sequence shown here is derived from an EMBL/GenBank/DDBJ whole genome shotgun (WGS) entry which is preliminary data.</text>
</comment>
<keyword evidence="3" id="KW-0238">DNA-binding</keyword>
<accession>A0A853IHM9</accession>
<evidence type="ECO:0000256" key="2">
    <source>
        <dbReference type="ARBA" id="ARBA00023015"/>
    </source>
</evidence>
<gene>
    <name evidence="6" type="ORF">H0A36_13785</name>
</gene>
<keyword evidence="2" id="KW-0805">Transcription regulation</keyword>
<dbReference type="InterPro" id="IPR036390">
    <property type="entry name" value="WH_DNA-bd_sf"/>
</dbReference>
<dbReference type="SUPFAM" id="SSF100950">
    <property type="entry name" value="NagB/RpiA/CoA transferase-like"/>
    <property type="match status" value="1"/>
</dbReference>
<dbReference type="SUPFAM" id="SSF46785">
    <property type="entry name" value="Winged helix' DNA-binding domain"/>
    <property type="match status" value="1"/>
</dbReference>
<sequence>MSQHSRHQEIVKWVIQHGYANIDDLAQHFSVTPQTIRRDLNSLANNGKIVRYHGGAVSQTSTQNTAYHTRQIMQLNEKKRIAKQLVTYIPNHASLFINIGTTTETVAKALLKHQGLKIITNNIHVASLFCNKTDFEVILAGGQLRQPDGGIVGQATVEFIQQFKVDFGIIGISGIDADGALLDFDYQEVKVSQAIINNSRAVFLAADQSKFGRNAVVRLGHITQVSKVFTDYCPFPKLKQRLNDCEVELIEC</sequence>
<dbReference type="InterPro" id="IPR050313">
    <property type="entry name" value="Carb_Metab_HTH_regulators"/>
</dbReference>
<dbReference type="SMART" id="SM00420">
    <property type="entry name" value="HTH_DEOR"/>
    <property type="match status" value="1"/>
</dbReference>
<keyword evidence="1" id="KW-0678">Repressor</keyword>
<evidence type="ECO:0000256" key="1">
    <source>
        <dbReference type="ARBA" id="ARBA00022491"/>
    </source>
</evidence>
<evidence type="ECO:0000259" key="5">
    <source>
        <dbReference type="PROSITE" id="PS51000"/>
    </source>
</evidence>
<evidence type="ECO:0000256" key="4">
    <source>
        <dbReference type="ARBA" id="ARBA00023163"/>
    </source>
</evidence>
<dbReference type="AlphaFoldDB" id="A0A853IHM9"/>
<keyword evidence="7" id="KW-1185">Reference proteome</keyword>
<dbReference type="PANTHER" id="PTHR30363">
    <property type="entry name" value="HTH-TYPE TRANSCRIPTIONAL REGULATOR SRLR-RELATED"/>
    <property type="match status" value="1"/>
</dbReference>
<dbReference type="InterPro" id="IPR036388">
    <property type="entry name" value="WH-like_DNA-bd_sf"/>
</dbReference>
<dbReference type="GO" id="GO:0003677">
    <property type="term" value="F:DNA binding"/>
    <property type="evidence" value="ECO:0007669"/>
    <property type="project" value="UniProtKB-KW"/>
</dbReference>
<dbReference type="InterPro" id="IPR018356">
    <property type="entry name" value="Tscrpt_reg_HTH_DeoR_CS"/>
</dbReference>
<dbReference type="PANTHER" id="PTHR30363:SF4">
    <property type="entry name" value="GLYCEROL-3-PHOSPHATE REGULON REPRESSOR"/>
    <property type="match status" value="1"/>
</dbReference>
<reference evidence="6 7" key="1">
    <citation type="submission" date="2020-07" db="EMBL/GenBank/DDBJ databases">
        <title>Endozoicomonas sp. nov., isolated from sediment.</title>
        <authorList>
            <person name="Gu T."/>
        </authorList>
    </citation>
    <scope>NUCLEOTIDE SEQUENCE [LARGE SCALE GENOMIC DNA]</scope>
    <source>
        <strain evidence="6 7">SM1973</strain>
    </source>
</reference>
<dbReference type="Pfam" id="PF00455">
    <property type="entry name" value="DeoRC"/>
    <property type="match status" value="1"/>
</dbReference>
<protein>
    <submittedName>
        <fullName evidence="6">DeoR family transcriptional regulator</fullName>
    </submittedName>
</protein>
<evidence type="ECO:0000256" key="3">
    <source>
        <dbReference type="ARBA" id="ARBA00023125"/>
    </source>
</evidence>
<dbReference type="Proteomes" id="UP000569732">
    <property type="component" value="Unassembled WGS sequence"/>
</dbReference>
<dbReference type="Pfam" id="PF08220">
    <property type="entry name" value="HTH_DeoR"/>
    <property type="match status" value="1"/>
</dbReference>
<dbReference type="Gene3D" id="3.40.50.1360">
    <property type="match status" value="1"/>
</dbReference>
<dbReference type="RefSeq" id="WP_180569112.1">
    <property type="nucleotide sequence ID" value="NZ_JACCKB010000021.1"/>
</dbReference>
<feature type="domain" description="HTH deoR-type" evidence="5">
    <location>
        <begin position="3"/>
        <end position="58"/>
    </location>
</feature>